<evidence type="ECO:0000259" key="2">
    <source>
        <dbReference type="Pfam" id="PF20622"/>
    </source>
</evidence>
<accession>A0AAW8RA72</accession>
<organism evidence="3 4">
    <name type="scientific">Carnobacterium divergens</name>
    <name type="common">Lactobacillus divergens</name>
    <dbReference type="NCBI Taxonomy" id="2748"/>
    <lineage>
        <taxon>Bacteria</taxon>
        <taxon>Bacillati</taxon>
        <taxon>Bacillota</taxon>
        <taxon>Bacilli</taxon>
        <taxon>Lactobacillales</taxon>
        <taxon>Carnobacteriaceae</taxon>
        <taxon>Carnobacterium</taxon>
    </lineage>
</organism>
<feature type="chain" id="PRO_5043712506" description="Bacterial Ig domain-containing protein" evidence="1">
    <location>
        <begin position="32"/>
        <end position="827"/>
    </location>
</feature>
<comment type="caution">
    <text evidence="3">The sequence shown here is derived from an EMBL/GenBank/DDBJ whole genome shotgun (WGS) entry which is preliminary data.</text>
</comment>
<dbReference type="AlphaFoldDB" id="A0AAW8RA72"/>
<feature type="domain" description="Bacterial Ig" evidence="2">
    <location>
        <begin position="486"/>
        <end position="567"/>
    </location>
</feature>
<sequence>MKKNVKKSVVSLVSFVSVAGVLSGSIIPVSAAAETLNNITQTNEEDALVGGENNNSTQYSFTEEQQKMIDDAKEISKSGAQESEEMLRASGYDKDITSISLIAKESKNRENKLSFTEIANSSNVYEGEVTEKLNIPISGRLNGSNILIPNGPEFIEDYENGNIGVRVNFKLPEGTEAKNIVKIINWEKSNQTTKGVLNIRWLGIPLPIKCQVGTKWDKDSIQYSANKPNEFSMALRSIKKSEVSTAEWNKYNPLETYAALTAAGILHSGTGEGEMEGALSLDFSKYEGNSDDISADKVITSNKLSPAKDGKFNITAHVIDRSGLISGLEGKKNLSKAEIKPGMSYSNPIDSNPINSWDSYLSIWDNESKYNINKLEEPEMPGANTTLAGESIFNRDLVVTKGDDFNTFASNRFDRVINYYTKENVTDGSVGTIDSVKITHGPSKVQDNVKTAVKYTGTVTYVNGDTRQLIPNILNVTNNSKPATEGTIKADDFTIGDANITGTYTGDVARLRLYINGVSVAWGGMLENGKFTFYAANQHISANDVVTLNAYDKDDNLLQENAPVKLNNATVAGSISPAEYSIGDTEITGSYTGDVAKARITINGKVQSWGGSFTNGHFSYYVGTGKIKAGDKVTITAYDKNDKVLDANKPVKIKANATQGTITPANFSLDDMNITGTYTGDVAQARVTINGKAQAWGGSFTNGRFSYYVGANKIKSGDNVTITAYDRDGKVLDQNKKVTINEVSKGSIAPSTYRIGETTIKGTYTGNIVRARVFINGTPQAWGGSFNGGSFSYYVGAGKIKAGDVVTIIGYSADNSEIDTQKINVQS</sequence>
<feature type="domain" description="Bacterial Ig" evidence="2">
    <location>
        <begin position="660"/>
        <end position="741"/>
    </location>
</feature>
<evidence type="ECO:0000256" key="1">
    <source>
        <dbReference type="SAM" id="SignalP"/>
    </source>
</evidence>
<dbReference type="Proteomes" id="UP001249945">
    <property type="component" value="Unassembled WGS sequence"/>
</dbReference>
<feature type="signal peptide" evidence="1">
    <location>
        <begin position="1"/>
        <end position="31"/>
    </location>
</feature>
<dbReference type="InterPro" id="IPR046746">
    <property type="entry name" value="Big_15"/>
</dbReference>
<evidence type="ECO:0000313" key="4">
    <source>
        <dbReference type="Proteomes" id="UP001249945"/>
    </source>
</evidence>
<gene>
    <name evidence="3" type="ORF">MX635_02095</name>
</gene>
<proteinExistence type="predicted"/>
<name>A0AAW8RA72_CARDV</name>
<dbReference type="RefSeq" id="WP_311779898.1">
    <property type="nucleotide sequence ID" value="NZ_JALRMR010000002.1"/>
</dbReference>
<evidence type="ECO:0000313" key="3">
    <source>
        <dbReference type="EMBL" id="MDT1973181.1"/>
    </source>
</evidence>
<reference evidence="3" key="1">
    <citation type="submission" date="2022-04" db="EMBL/GenBank/DDBJ databases">
        <title>Draft genome sequences of lactic acid bacteria (LAB) strains involved in meat spoilage.</title>
        <authorList>
            <person name="Palevich N."/>
        </authorList>
    </citation>
    <scope>NUCLEOTIDE SEQUENCE</scope>
    <source>
        <strain evidence="3">9-14</strain>
    </source>
</reference>
<dbReference type="EMBL" id="JALRMR010000002">
    <property type="protein sequence ID" value="MDT1973181.1"/>
    <property type="molecule type" value="Genomic_DNA"/>
</dbReference>
<protein>
    <recommendedName>
        <fullName evidence="2">Bacterial Ig domain-containing protein</fullName>
    </recommendedName>
</protein>
<feature type="domain" description="Bacterial Ig" evidence="2">
    <location>
        <begin position="746"/>
        <end position="826"/>
    </location>
</feature>
<keyword evidence="1" id="KW-0732">Signal</keyword>
<feature type="domain" description="Bacterial Ig" evidence="2">
    <location>
        <begin position="573"/>
        <end position="654"/>
    </location>
</feature>
<dbReference type="Pfam" id="PF20622">
    <property type="entry name" value="Big_15"/>
    <property type="match status" value="4"/>
</dbReference>